<gene>
    <name evidence="3" type="ORF">F4553_003024</name>
</gene>
<keyword evidence="1" id="KW-0378">Hydrolase</keyword>
<dbReference type="InterPro" id="IPR035930">
    <property type="entry name" value="FomD-like_sf"/>
</dbReference>
<dbReference type="Pfam" id="PF04167">
    <property type="entry name" value="DUF402"/>
    <property type="match status" value="1"/>
</dbReference>
<dbReference type="PANTHER" id="PTHR39159:SF1">
    <property type="entry name" value="UPF0374 PROTEIN YGAC"/>
    <property type="match status" value="1"/>
</dbReference>
<dbReference type="SUPFAM" id="SSF159234">
    <property type="entry name" value="FomD-like"/>
    <property type="match status" value="1"/>
</dbReference>
<dbReference type="InterPro" id="IPR007295">
    <property type="entry name" value="DUF402"/>
</dbReference>
<evidence type="ECO:0000313" key="4">
    <source>
        <dbReference type="Proteomes" id="UP000587527"/>
    </source>
</evidence>
<accession>A0A841BPN4</accession>
<organism evidence="3 4">
    <name type="scientific">Allocatelliglobosispora scoriae</name>
    <dbReference type="NCBI Taxonomy" id="643052"/>
    <lineage>
        <taxon>Bacteria</taxon>
        <taxon>Bacillati</taxon>
        <taxon>Actinomycetota</taxon>
        <taxon>Actinomycetes</taxon>
        <taxon>Micromonosporales</taxon>
        <taxon>Micromonosporaceae</taxon>
        <taxon>Allocatelliglobosispora</taxon>
    </lineage>
</organism>
<evidence type="ECO:0000259" key="2">
    <source>
        <dbReference type="Pfam" id="PF04167"/>
    </source>
</evidence>
<comment type="caution">
    <text evidence="3">The sequence shown here is derived from an EMBL/GenBank/DDBJ whole genome shotgun (WGS) entry which is preliminary data.</text>
</comment>
<evidence type="ECO:0000313" key="3">
    <source>
        <dbReference type="EMBL" id="MBB5869645.1"/>
    </source>
</evidence>
<dbReference type="EMBL" id="JACHMN010000002">
    <property type="protein sequence ID" value="MBB5869645.1"/>
    <property type="molecule type" value="Genomic_DNA"/>
</dbReference>
<dbReference type="Proteomes" id="UP000587527">
    <property type="component" value="Unassembled WGS sequence"/>
</dbReference>
<reference evidence="3 4" key="1">
    <citation type="submission" date="2020-08" db="EMBL/GenBank/DDBJ databases">
        <title>Sequencing the genomes of 1000 actinobacteria strains.</title>
        <authorList>
            <person name="Klenk H.-P."/>
        </authorList>
    </citation>
    <scope>NUCLEOTIDE SEQUENCE [LARGE SCALE GENOMIC DNA]</scope>
    <source>
        <strain evidence="3 4">DSM 45362</strain>
    </source>
</reference>
<dbReference type="AlphaFoldDB" id="A0A841BPN4"/>
<feature type="domain" description="DUF402" evidence="2">
    <location>
        <begin position="55"/>
        <end position="182"/>
    </location>
</feature>
<dbReference type="GO" id="GO:0016787">
    <property type="term" value="F:hydrolase activity"/>
    <property type="evidence" value="ECO:0007669"/>
    <property type="project" value="UniProtKB-KW"/>
</dbReference>
<dbReference type="InterPro" id="IPR050212">
    <property type="entry name" value="Ntdp-like"/>
</dbReference>
<name>A0A841BPN4_9ACTN</name>
<sequence length="217" mass="25493">MTTFEPGQLVLHRGFVAERLVFLKVGRVVGHDERGLRLWFAYGTPMAISLAEDGQGIRDMPFADWITQREELTVGVRRAPDMLMLVPPGTAHSVWWFWDLRRAFYGWYINLEEPSVLWRDGDLAGVDTTDQDLDVWVYPDRSWEWKDEDEFEERLAHPDHYWVADPDAVRAEGRRMTELVERAAFPFDGTWCDYAPDPTWTWPTSLPDGWDRPRYSR</sequence>
<proteinExistence type="predicted"/>
<dbReference type="Gene3D" id="2.40.380.10">
    <property type="entry name" value="FomD-like"/>
    <property type="match status" value="1"/>
</dbReference>
<dbReference type="RefSeq" id="WP_184836407.1">
    <property type="nucleotide sequence ID" value="NZ_JACHMN010000002.1"/>
</dbReference>
<dbReference type="PANTHER" id="PTHR39159">
    <property type="match status" value="1"/>
</dbReference>
<keyword evidence="4" id="KW-1185">Reference proteome</keyword>
<protein>
    <recommendedName>
        <fullName evidence="2">DUF402 domain-containing protein</fullName>
    </recommendedName>
</protein>
<evidence type="ECO:0000256" key="1">
    <source>
        <dbReference type="ARBA" id="ARBA00022801"/>
    </source>
</evidence>